<sequence>MSRMHNPPHPGEILAEWLSETTLVDAAERLGVTRPALSRVVNGRASVSAEMDIRLSKALGTTPGFWLSMQAQYDIWHAEREFKEHVEPIYKIA</sequence>
<dbReference type="PANTHER" id="PTHR36924:SF1">
    <property type="entry name" value="ANTITOXIN HIGA-1"/>
    <property type="match status" value="1"/>
</dbReference>
<evidence type="ECO:0000256" key="1">
    <source>
        <dbReference type="ARBA" id="ARBA00023125"/>
    </source>
</evidence>
<dbReference type="InterPro" id="IPR010982">
    <property type="entry name" value="Lambda_DNA-bd_dom_sf"/>
</dbReference>
<evidence type="ECO:0000313" key="3">
    <source>
        <dbReference type="EMBL" id="MDC8011015.1"/>
    </source>
</evidence>
<organism evidence="3 4">
    <name type="scientific">Tahibacter soli</name>
    <dbReference type="NCBI Taxonomy" id="2983605"/>
    <lineage>
        <taxon>Bacteria</taxon>
        <taxon>Pseudomonadati</taxon>
        <taxon>Pseudomonadota</taxon>
        <taxon>Gammaproteobacteria</taxon>
        <taxon>Lysobacterales</taxon>
        <taxon>Rhodanobacteraceae</taxon>
        <taxon>Tahibacter</taxon>
    </lineage>
</organism>
<proteinExistence type="predicted"/>
<dbReference type="RefSeq" id="WP_263544435.1">
    <property type="nucleotide sequence ID" value="NZ_JAOVZO020000001.1"/>
</dbReference>
<feature type="domain" description="HTH cro/C1-type" evidence="2">
    <location>
        <begin position="22"/>
        <end position="66"/>
    </location>
</feature>
<dbReference type="PANTHER" id="PTHR36924">
    <property type="entry name" value="ANTITOXIN HIGA-1"/>
    <property type="match status" value="1"/>
</dbReference>
<dbReference type="NCBIfam" id="TIGR02607">
    <property type="entry name" value="antidote_HigA"/>
    <property type="match status" value="1"/>
</dbReference>
<evidence type="ECO:0000313" key="4">
    <source>
        <dbReference type="Proteomes" id="UP001139971"/>
    </source>
</evidence>
<protein>
    <submittedName>
        <fullName evidence="3">HigA family addiction module antitoxin</fullName>
    </submittedName>
</protein>
<dbReference type="Pfam" id="PF01381">
    <property type="entry name" value="HTH_3"/>
    <property type="match status" value="1"/>
</dbReference>
<gene>
    <name evidence="3" type="ORF">OD750_000480</name>
</gene>
<dbReference type="Proteomes" id="UP001139971">
    <property type="component" value="Unassembled WGS sequence"/>
</dbReference>
<dbReference type="CDD" id="cd00093">
    <property type="entry name" value="HTH_XRE"/>
    <property type="match status" value="1"/>
</dbReference>
<dbReference type="EMBL" id="JAOVZO020000001">
    <property type="protein sequence ID" value="MDC8011015.1"/>
    <property type="molecule type" value="Genomic_DNA"/>
</dbReference>
<dbReference type="AlphaFoldDB" id="A0A9X3YH96"/>
<keyword evidence="4" id="KW-1185">Reference proteome</keyword>
<dbReference type="SMART" id="SM00530">
    <property type="entry name" value="HTH_XRE"/>
    <property type="match status" value="1"/>
</dbReference>
<name>A0A9X3YH96_9GAMM</name>
<dbReference type="PROSITE" id="PS50943">
    <property type="entry name" value="HTH_CROC1"/>
    <property type="match status" value="1"/>
</dbReference>
<reference evidence="3" key="1">
    <citation type="submission" date="2023-02" db="EMBL/GenBank/DDBJ databases">
        <title>Tahibacter soli sp. nov. isolated from soil.</title>
        <authorList>
            <person name="Baek J.H."/>
            <person name="Lee J.K."/>
            <person name="Choi D.G."/>
            <person name="Jeon C.O."/>
        </authorList>
    </citation>
    <scope>NUCLEOTIDE SEQUENCE</scope>
    <source>
        <strain evidence="3">BL</strain>
    </source>
</reference>
<dbReference type="InterPro" id="IPR013430">
    <property type="entry name" value="Toxin_antidote_HigA"/>
</dbReference>
<accession>A0A9X3YH96</accession>
<comment type="caution">
    <text evidence="3">The sequence shown here is derived from an EMBL/GenBank/DDBJ whole genome shotgun (WGS) entry which is preliminary data.</text>
</comment>
<evidence type="ECO:0000259" key="2">
    <source>
        <dbReference type="PROSITE" id="PS50943"/>
    </source>
</evidence>
<keyword evidence="1" id="KW-0238">DNA-binding</keyword>
<dbReference type="SUPFAM" id="SSF47413">
    <property type="entry name" value="lambda repressor-like DNA-binding domains"/>
    <property type="match status" value="1"/>
</dbReference>
<dbReference type="InterPro" id="IPR001387">
    <property type="entry name" value="Cro/C1-type_HTH"/>
</dbReference>
<dbReference type="GO" id="GO:0003677">
    <property type="term" value="F:DNA binding"/>
    <property type="evidence" value="ECO:0007669"/>
    <property type="project" value="UniProtKB-KW"/>
</dbReference>
<dbReference type="Gene3D" id="1.10.260.40">
    <property type="entry name" value="lambda repressor-like DNA-binding domains"/>
    <property type="match status" value="1"/>
</dbReference>